<organism evidence="2 3">
    <name type="scientific">Eubacterium barkeri</name>
    <name type="common">Clostridium barkeri</name>
    <dbReference type="NCBI Taxonomy" id="1528"/>
    <lineage>
        <taxon>Bacteria</taxon>
        <taxon>Bacillati</taxon>
        <taxon>Bacillota</taxon>
        <taxon>Clostridia</taxon>
        <taxon>Eubacteriales</taxon>
        <taxon>Eubacteriaceae</taxon>
        <taxon>Eubacterium</taxon>
    </lineage>
</organism>
<reference evidence="3" key="1">
    <citation type="submission" date="2016-10" db="EMBL/GenBank/DDBJ databases">
        <authorList>
            <person name="Varghese N."/>
            <person name="Submissions S."/>
        </authorList>
    </citation>
    <scope>NUCLEOTIDE SEQUENCE [LARGE SCALE GENOMIC DNA]</scope>
    <source>
        <strain evidence="3">VPI 5359</strain>
    </source>
</reference>
<dbReference type="SUPFAM" id="SSF51556">
    <property type="entry name" value="Metallo-dependent hydrolases"/>
    <property type="match status" value="1"/>
</dbReference>
<dbReference type="PANTHER" id="PTHR11647:SF1">
    <property type="entry name" value="COLLAPSIN RESPONSE MEDIATOR PROTEIN"/>
    <property type="match status" value="1"/>
</dbReference>
<dbReference type="EMBL" id="FNOU01000028">
    <property type="protein sequence ID" value="SDY36550.1"/>
    <property type="molecule type" value="Genomic_DNA"/>
</dbReference>
<dbReference type="InterPro" id="IPR013108">
    <property type="entry name" value="Amidohydro_3"/>
</dbReference>
<dbReference type="AlphaFoldDB" id="A0A1H3J961"/>
<evidence type="ECO:0000313" key="2">
    <source>
        <dbReference type="EMBL" id="SDY36550.1"/>
    </source>
</evidence>
<accession>A0A1H3J961</accession>
<dbReference type="PANTHER" id="PTHR11647">
    <property type="entry name" value="HYDRANTOINASE/DIHYDROPYRIMIDINASE FAMILY MEMBER"/>
    <property type="match status" value="1"/>
</dbReference>
<dbReference type="GO" id="GO:0005829">
    <property type="term" value="C:cytosol"/>
    <property type="evidence" value="ECO:0007669"/>
    <property type="project" value="TreeGrafter"/>
</dbReference>
<dbReference type="InterPro" id="IPR050378">
    <property type="entry name" value="Metallo-dep_Hydrolases_sf"/>
</dbReference>
<dbReference type="Gene3D" id="3.20.20.140">
    <property type="entry name" value="Metal-dependent hydrolases"/>
    <property type="match status" value="1"/>
</dbReference>
<evidence type="ECO:0000313" key="3">
    <source>
        <dbReference type="Proteomes" id="UP000199652"/>
    </source>
</evidence>
<dbReference type="Gene3D" id="2.30.40.10">
    <property type="entry name" value="Urease, subunit C, domain 1"/>
    <property type="match status" value="1"/>
</dbReference>
<keyword evidence="3" id="KW-1185">Reference proteome</keyword>
<keyword evidence="2" id="KW-0378">Hydrolase</keyword>
<feature type="domain" description="Amidohydrolase 3" evidence="1">
    <location>
        <begin position="42"/>
        <end position="66"/>
    </location>
</feature>
<dbReference type="OrthoDB" id="9765462at2"/>
<proteinExistence type="predicted"/>
<evidence type="ECO:0000259" key="1">
    <source>
        <dbReference type="Pfam" id="PF07969"/>
    </source>
</evidence>
<feature type="non-terminal residue" evidence="2">
    <location>
        <position position="99"/>
    </location>
</feature>
<gene>
    <name evidence="2" type="ORF">SAMN04488579_1281</name>
</gene>
<dbReference type="SUPFAM" id="SSF51338">
    <property type="entry name" value="Composite domain of metallo-dependent hydrolases"/>
    <property type="match status" value="1"/>
</dbReference>
<dbReference type="InterPro" id="IPR032466">
    <property type="entry name" value="Metal_Hydrolase"/>
</dbReference>
<dbReference type="InterPro" id="IPR011059">
    <property type="entry name" value="Metal-dep_hydrolase_composite"/>
</dbReference>
<dbReference type="Proteomes" id="UP000199652">
    <property type="component" value="Unassembled WGS sequence"/>
</dbReference>
<protein>
    <submittedName>
        <fullName evidence="2">Amidohydrolase family protein</fullName>
    </submittedName>
</protein>
<dbReference type="GO" id="GO:0016812">
    <property type="term" value="F:hydrolase activity, acting on carbon-nitrogen (but not peptide) bonds, in cyclic amides"/>
    <property type="evidence" value="ECO:0007669"/>
    <property type="project" value="TreeGrafter"/>
</dbReference>
<dbReference type="Pfam" id="PF07969">
    <property type="entry name" value="Amidohydro_3"/>
    <property type="match status" value="1"/>
</dbReference>
<dbReference type="STRING" id="1528.SAMN04488579_1281"/>
<sequence>MKRIIIKNGQVVSPRSVEKCDILIEDEKIVEVAPNLDPGEAEVIDAAGKLVFPGFIDPHTHLDLTTGTCHTADDFKSGTLGAIAGGTTTILDFATQERG</sequence>
<dbReference type="RefSeq" id="WP_143024246.1">
    <property type="nucleotide sequence ID" value="NZ_FNOU01000028.1"/>
</dbReference>
<name>A0A1H3J961_EUBBA</name>